<dbReference type="GO" id="GO:0003676">
    <property type="term" value="F:nucleic acid binding"/>
    <property type="evidence" value="ECO:0007669"/>
    <property type="project" value="InterPro"/>
</dbReference>
<protein>
    <recommendedName>
        <fullName evidence="1">RNase H type-1 domain-containing protein</fullName>
    </recommendedName>
</protein>
<dbReference type="PANTHER" id="PTHR47723">
    <property type="entry name" value="OS05G0353850 PROTEIN"/>
    <property type="match status" value="1"/>
</dbReference>
<dbReference type="Proteomes" id="UP000593560">
    <property type="component" value="Unassembled WGS sequence"/>
</dbReference>
<dbReference type="InterPro" id="IPR044730">
    <property type="entry name" value="RNase_H-like_dom_plant"/>
</dbReference>
<evidence type="ECO:0000313" key="3">
    <source>
        <dbReference type="Proteomes" id="UP000593560"/>
    </source>
</evidence>
<dbReference type="Gene3D" id="3.30.420.10">
    <property type="entry name" value="Ribonuclease H-like superfamily/Ribonuclease H"/>
    <property type="match status" value="1"/>
</dbReference>
<dbReference type="OrthoDB" id="10385640at2759"/>
<reference evidence="2 3" key="1">
    <citation type="journal article" date="2019" name="Genome Biol. Evol.">
        <title>Insights into the evolution of the New World diploid cottons (Gossypium, subgenus Houzingenia) based on genome sequencing.</title>
        <authorList>
            <person name="Grover C.E."/>
            <person name="Arick M.A. 2nd"/>
            <person name="Thrash A."/>
            <person name="Conover J.L."/>
            <person name="Sanders W.S."/>
            <person name="Peterson D.G."/>
            <person name="Frelichowski J.E."/>
            <person name="Scheffler J.A."/>
            <person name="Scheffler B.E."/>
            <person name="Wendel J.F."/>
        </authorList>
    </citation>
    <scope>NUCLEOTIDE SEQUENCE [LARGE SCALE GENOMIC DNA]</scope>
    <source>
        <strain evidence="2">0</strain>
        <tissue evidence="2">Leaf</tissue>
    </source>
</reference>
<gene>
    <name evidence="2" type="ORF">Gohar_005393</name>
</gene>
<dbReference type="AlphaFoldDB" id="A0A7J9H7X0"/>
<dbReference type="SUPFAM" id="SSF53098">
    <property type="entry name" value="Ribonuclease H-like"/>
    <property type="match status" value="1"/>
</dbReference>
<keyword evidence="3" id="KW-1185">Reference proteome</keyword>
<dbReference type="Pfam" id="PF13456">
    <property type="entry name" value="RVT_3"/>
    <property type="match status" value="1"/>
</dbReference>
<name>A0A7J9H7X0_9ROSI</name>
<dbReference type="PANTHER" id="PTHR47723:SF19">
    <property type="entry name" value="POLYNUCLEOTIDYL TRANSFERASE, RIBONUCLEASE H-LIKE SUPERFAMILY PROTEIN"/>
    <property type="match status" value="1"/>
</dbReference>
<dbReference type="InterPro" id="IPR036397">
    <property type="entry name" value="RNaseH_sf"/>
</dbReference>
<organism evidence="2 3">
    <name type="scientific">Gossypium harknessii</name>
    <dbReference type="NCBI Taxonomy" id="34285"/>
    <lineage>
        <taxon>Eukaryota</taxon>
        <taxon>Viridiplantae</taxon>
        <taxon>Streptophyta</taxon>
        <taxon>Embryophyta</taxon>
        <taxon>Tracheophyta</taxon>
        <taxon>Spermatophyta</taxon>
        <taxon>Magnoliopsida</taxon>
        <taxon>eudicotyledons</taxon>
        <taxon>Gunneridae</taxon>
        <taxon>Pentapetalae</taxon>
        <taxon>rosids</taxon>
        <taxon>malvids</taxon>
        <taxon>Malvales</taxon>
        <taxon>Malvaceae</taxon>
        <taxon>Malvoideae</taxon>
        <taxon>Gossypium</taxon>
    </lineage>
</organism>
<dbReference type="EMBL" id="JABFAD010000008">
    <property type="protein sequence ID" value="MBA0805907.1"/>
    <property type="molecule type" value="Genomic_DNA"/>
</dbReference>
<dbReference type="InterPro" id="IPR053151">
    <property type="entry name" value="RNase_H-like"/>
</dbReference>
<dbReference type="InterPro" id="IPR012337">
    <property type="entry name" value="RNaseH-like_sf"/>
</dbReference>
<sequence>NTTTRTSTQASSSSTSNWIRLYFDSAVKVDSGEATAEGVLRDHHGHWIIGFNRILGQGSIFNVELQGILDGLTILHNKCSDKVSIQINSVEAIQAIQVAFSRTSNSTLIRQIQRLLSKMDQWEMPHIPREENTKVHQEPHDIRLWLLLGYDILPTFLPPKSTFHVDASLFTAQPICGRDRVTTADRNS</sequence>
<feature type="domain" description="RNase H type-1" evidence="1">
    <location>
        <begin position="23"/>
        <end position="136"/>
    </location>
</feature>
<evidence type="ECO:0000313" key="2">
    <source>
        <dbReference type="EMBL" id="MBA0805907.1"/>
    </source>
</evidence>
<dbReference type="GO" id="GO:0004523">
    <property type="term" value="F:RNA-DNA hybrid ribonuclease activity"/>
    <property type="evidence" value="ECO:0007669"/>
    <property type="project" value="InterPro"/>
</dbReference>
<accession>A0A7J9H7X0</accession>
<evidence type="ECO:0000259" key="1">
    <source>
        <dbReference type="Pfam" id="PF13456"/>
    </source>
</evidence>
<feature type="non-terminal residue" evidence="2">
    <location>
        <position position="188"/>
    </location>
</feature>
<dbReference type="InterPro" id="IPR002156">
    <property type="entry name" value="RNaseH_domain"/>
</dbReference>
<proteinExistence type="predicted"/>
<dbReference type="CDD" id="cd06222">
    <property type="entry name" value="RNase_H_like"/>
    <property type="match status" value="1"/>
</dbReference>
<comment type="caution">
    <text evidence="2">The sequence shown here is derived from an EMBL/GenBank/DDBJ whole genome shotgun (WGS) entry which is preliminary data.</text>
</comment>